<gene>
    <name evidence="1" type="ORF">BLA27_28000</name>
</gene>
<protein>
    <submittedName>
        <fullName evidence="1">Uncharacterized protein</fullName>
    </submittedName>
</protein>
<sequence length="74" mass="7836">MNKRLKWMLIAFALMAVGVGIMALSGTGKATLSAAEFKTAIDECTAAGGAPKPIYDHDDPARVFKVECPKPEAL</sequence>
<keyword evidence="2" id="KW-1185">Reference proteome</keyword>
<accession>A0A1J6HPX5</accession>
<dbReference type="RefSeq" id="WP_071634659.1">
    <property type="nucleotide sequence ID" value="NZ_MOEC01000078.1"/>
</dbReference>
<reference evidence="1 2" key="1">
    <citation type="submission" date="2016-10" db="EMBL/GenBank/DDBJ databases">
        <title>The Draft Genome Sequence of the Potato Rhizosphere Bacteria Ochrobactrum sp. IPA7.2.</title>
        <authorList>
            <person name="Gogoleva N.E."/>
            <person name="Khlopko Y.A."/>
            <person name="Burygin G.L."/>
            <person name="Plotnikov A.O."/>
        </authorList>
    </citation>
    <scope>NUCLEOTIDE SEQUENCE [LARGE SCALE GENOMIC DNA]</scope>
    <source>
        <strain evidence="1 2">IPA7.2</strain>
    </source>
</reference>
<proteinExistence type="predicted"/>
<organism evidence="1 2">
    <name type="scientific">Brucella cytisi</name>
    <dbReference type="NCBI Taxonomy" id="407152"/>
    <lineage>
        <taxon>Bacteria</taxon>
        <taxon>Pseudomonadati</taxon>
        <taxon>Pseudomonadota</taxon>
        <taxon>Alphaproteobacteria</taxon>
        <taxon>Hyphomicrobiales</taxon>
        <taxon>Brucellaceae</taxon>
        <taxon>Brucella/Ochrobactrum group</taxon>
        <taxon>Brucella</taxon>
    </lineage>
</organism>
<evidence type="ECO:0000313" key="2">
    <source>
        <dbReference type="Proteomes" id="UP000182985"/>
    </source>
</evidence>
<name>A0A1J6HPX5_9HYPH</name>
<dbReference type="EMBL" id="MOEC01000078">
    <property type="protein sequence ID" value="OIS90215.1"/>
    <property type="molecule type" value="Genomic_DNA"/>
</dbReference>
<dbReference type="Proteomes" id="UP000182985">
    <property type="component" value="Unassembled WGS sequence"/>
</dbReference>
<evidence type="ECO:0000313" key="1">
    <source>
        <dbReference type="EMBL" id="OIS90215.1"/>
    </source>
</evidence>
<dbReference type="AlphaFoldDB" id="A0A1J6HPX5"/>
<dbReference type="OrthoDB" id="9970980at2"/>
<comment type="caution">
    <text evidence="1">The sequence shown here is derived from an EMBL/GenBank/DDBJ whole genome shotgun (WGS) entry which is preliminary data.</text>
</comment>